<dbReference type="OrthoDB" id="5421180at2"/>
<gene>
    <name evidence="1" type="ORF">LNAT_P1430</name>
</gene>
<accession>A0A292YH65</accession>
<proteinExistence type="predicted"/>
<dbReference type="InterPro" id="IPR000836">
    <property type="entry name" value="PRTase_dom"/>
</dbReference>
<protein>
    <submittedName>
        <fullName evidence="1">Putative phosphoribosyl transferase</fullName>
    </submittedName>
</protein>
<reference evidence="1 2" key="1">
    <citation type="journal article" date="2017" name="Syst. Appl. Microbiol.">
        <title>Lebetimonas natsushimae sp. nov., a novel strictly anaerobic, moderately thermophilic chemoautotroph isolated from a deep-sea hydrothermal vent polychaete nest in the Mid-Okinawa Trough.</title>
        <authorList>
            <person name="Nagata R."/>
            <person name="Takaki Y."/>
            <person name="Tame A."/>
            <person name="Nunoura T."/>
            <person name="Muto H."/>
            <person name="Mino S."/>
            <person name="Sawayama S."/>
            <person name="Takai K."/>
            <person name="Nakagawa S."/>
        </authorList>
    </citation>
    <scope>NUCLEOTIDE SEQUENCE [LARGE SCALE GENOMIC DNA]</scope>
    <source>
        <strain evidence="1 2">HS1857</strain>
    </source>
</reference>
<dbReference type="GO" id="GO:0016740">
    <property type="term" value="F:transferase activity"/>
    <property type="evidence" value="ECO:0007669"/>
    <property type="project" value="UniProtKB-KW"/>
</dbReference>
<organism evidence="1 2">
    <name type="scientific">Lebetimonas natsushimae</name>
    <dbReference type="NCBI Taxonomy" id="1936991"/>
    <lineage>
        <taxon>Bacteria</taxon>
        <taxon>Pseudomonadati</taxon>
        <taxon>Campylobacterota</taxon>
        <taxon>Epsilonproteobacteria</taxon>
        <taxon>Nautiliales</taxon>
        <taxon>Nautiliaceae</taxon>
        <taxon>Lebetimonas</taxon>
    </lineage>
</organism>
<evidence type="ECO:0000313" key="1">
    <source>
        <dbReference type="EMBL" id="GAX88135.1"/>
    </source>
</evidence>
<dbReference type="Gene3D" id="3.30.1310.20">
    <property type="entry name" value="PRTase-like"/>
    <property type="match status" value="1"/>
</dbReference>
<dbReference type="Proteomes" id="UP000217944">
    <property type="component" value="Unassembled WGS sequence"/>
</dbReference>
<dbReference type="CDD" id="cd06223">
    <property type="entry name" value="PRTases_typeI"/>
    <property type="match status" value="1"/>
</dbReference>
<comment type="caution">
    <text evidence="1">The sequence shown here is derived from an EMBL/GenBank/DDBJ whole genome shotgun (WGS) entry which is preliminary data.</text>
</comment>
<evidence type="ECO:0000313" key="2">
    <source>
        <dbReference type="Proteomes" id="UP000217944"/>
    </source>
</evidence>
<dbReference type="Gene3D" id="3.40.50.2020">
    <property type="match status" value="1"/>
</dbReference>
<dbReference type="AlphaFoldDB" id="A0A292YH65"/>
<dbReference type="InterPro" id="IPR029057">
    <property type="entry name" value="PRTase-like"/>
</dbReference>
<name>A0A292YH65_9BACT</name>
<sequence>MKLSQQEIIYKLNDLIDKEIFKDSVILSVNERSLFLSREIGLKNGLIEGDILFIEPIFSPINKETIIGNISELKEMIIIEEFKNSFDITDDYIYNEANRIYEEKIISKMHKFRTGESIISIENKNVLLIDLGINTGLTMLNAIKSCINAKVFKINVATAFISKEAAEKLENIVDNLFYIQKIEDYVNTEFYIKENE</sequence>
<keyword evidence="1" id="KW-0808">Transferase</keyword>
<keyword evidence="2" id="KW-1185">Reference proteome</keyword>
<dbReference type="SUPFAM" id="SSF53271">
    <property type="entry name" value="PRTase-like"/>
    <property type="match status" value="1"/>
</dbReference>
<dbReference type="EMBL" id="BDME01000006">
    <property type="protein sequence ID" value="GAX88135.1"/>
    <property type="molecule type" value="Genomic_DNA"/>
</dbReference>
<dbReference type="RefSeq" id="WP_096259920.1">
    <property type="nucleotide sequence ID" value="NZ_BDME01000006.1"/>
</dbReference>